<keyword evidence="11" id="KW-1185">Reference proteome</keyword>
<dbReference type="EC" id="1.5.1.3" evidence="3 8"/>
<dbReference type="Gene3D" id="3.40.430.10">
    <property type="entry name" value="Dihydrofolate Reductase, subunit A"/>
    <property type="match status" value="1"/>
</dbReference>
<evidence type="ECO:0000256" key="5">
    <source>
        <dbReference type="ARBA" id="ARBA00022857"/>
    </source>
</evidence>
<gene>
    <name evidence="10" type="ORF">B7H23_09540</name>
</gene>
<dbReference type="GO" id="GO:0004146">
    <property type="term" value="F:dihydrofolate reductase activity"/>
    <property type="evidence" value="ECO:0007669"/>
    <property type="project" value="UniProtKB-EC"/>
</dbReference>
<comment type="pathway">
    <text evidence="1 8">Cofactor biosynthesis; tetrahydrofolate biosynthesis; 5,6,7,8-tetrahydrofolate from 7,8-dihydrofolate: step 1/1.</text>
</comment>
<dbReference type="PANTHER" id="PTHR48069">
    <property type="entry name" value="DIHYDROFOLATE REDUCTASE"/>
    <property type="match status" value="1"/>
</dbReference>
<dbReference type="EMBL" id="NBYO01000002">
    <property type="protein sequence ID" value="OXT00370.1"/>
    <property type="molecule type" value="Genomic_DNA"/>
</dbReference>
<evidence type="ECO:0000256" key="7">
    <source>
        <dbReference type="ARBA" id="ARBA00025067"/>
    </source>
</evidence>
<dbReference type="InterPro" id="IPR024072">
    <property type="entry name" value="DHFR-like_dom_sf"/>
</dbReference>
<evidence type="ECO:0000256" key="8">
    <source>
        <dbReference type="PIRNR" id="PIRNR000194"/>
    </source>
</evidence>
<protein>
    <recommendedName>
        <fullName evidence="3 8">Dihydrofolate reductase</fullName>
        <ecNumber evidence="3 8">1.5.1.3</ecNumber>
    </recommendedName>
</protein>
<evidence type="ECO:0000313" key="11">
    <source>
        <dbReference type="Proteomes" id="UP000215405"/>
    </source>
</evidence>
<dbReference type="GO" id="GO:0006730">
    <property type="term" value="P:one-carbon metabolic process"/>
    <property type="evidence" value="ECO:0007669"/>
    <property type="project" value="UniProtKB-KW"/>
</dbReference>
<evidence type="ECO:0000256" key="6">
    <source>
        <dbReference type="ARBA" id="ARBA00023002"/>
    </source>
</evidence>
<dbReference type="UniPathway" id="UPA00077">
    <property type="reaction ID" value="UER00158"/>
</dbReference>
<comment type="function">
    <text evidence="7 8">Key enzyme in folate metabolism. Catalyzes an essential reaction for de novo glycine and purine synthesis, and for DNA precursor synthesis.</text>
</comment>
<reference evidence="11" key="1">
    <citation type="journal article" date="2017" name="Int. J. Syst. Evol. Microbiol.">
        <title>Notoacmeibacter marinus gen. nov., sp. nov., isolated from the gut of a limpet and proposal of Notoacmeibacteraceae fam. nov. in the order Rhizobiales of the class Alphaproteobacteria.</title>
        <authorList>
            <person name="Huang Z."/>
            <person name="Guo F."/>
            <person name="Lai Q."/>
        </authorList>
    </citation>
    <scope>NUCLEOTIDE SEQUENCE [LARGE SCALE GENOMIC DNA]</scope>
    <source>
        <strain evidence="11">XMTR2A4</strain>
    </source>
</reference>
<keyword evidence="10" id="KW-0418">Kinase</keyword>
<evidence type="ECO:0000256" key="2">
    <source>
        <dbReference type="ARBA" id="ARBA00009539"/>
    </source>
</evidence>
<dbReference type="GO" id="GO:0046655">
    <property type="term" value="P:folic acid metabolic process"/>
    <property type="evidence" value="ECO:0007669"/>
    <property type="project" value="TreeGrafter"/>
</dbReference>
<evidence type="ECO:0000256" key="3">
    <source>
        <dbReference type="ARBA" id="ARBA00012856"/>
    </source>
</evidence>
<dbReference type="Proteomes" id="UP000215405">
    <property type="component" value="Unassembled WGS sequence"/>
</dbReference>
<dbReference type="GO" id="GO:0050661">
    <property type="term" value="F:NADP binding"/>
    <property type="evidence" value="ECO:0007669"/>
    <property type="project" value="InterPro"/>
</dbReference>
<dbReference type="CDD" id="cd00209">
    <property type="entry name" value="DHFR"/>
    <property type="match status" value="1"/>
</dbReference>
<feature type="domain" description="DHFR" evidence="9">
    <location>
        <begin position="6"/>
        <end position="181"/>
    </location>
</feature>
<proteinExistence type="inferred from homology"/>
<dbReference type="GO" id="GO:0046654">
    <property type="term" value="P:tetrahydrofolate biosynthetic process"/>
    <property type="evidence" value="ECO:0007669"/>
    <property type="project" value="UniProtKB-UniPathway"/>
</dbReference>
<keyword evidence="10" id="KW-0808">Transferase</keyword>
<organism evidence="10 11">
    <name type="scientific">Notoacmeibacter marinus</name>
    <dbReference type="NCBI Taxonomy" id="1876515"/>
    <lineage>
        <taxon>Bacteria</taxon>
        <taxon>Pseudomonadati</taxon>
        <taxon>Pseudomonadota</taxon>
        <taxon>Alphaproteobacteria</taxon>
        <taxon>Hyphomicrobiales</taxon>
        <taxon>Notoacmeibacteraceae</taxon>
        <taxon>Notoacmeibacter</taxon>
    </lineage>
</organism>
<dbReference type="GO" id="GO:0016301">
    <property type="term" value="F:kinase activity"/>
    <property type="evidence" value="ECO:0007669"/>
    <property type="project" value="UniProtKB-KW"/>
</dbReference>
<dbReference type="PROSITE" id="PS51330">
    <property type="entry name" value="DHFR_2"/>
    <property type="match status" value="1"/>
</dbReference>
<keyword evidence="5 8" id="KW-0521">NADP</keyword>
<keyword evidence="4 8" id="KW-0554">One-carbon metabolism</keyword>
<dbReference type="AlphaFoldDB" id="A0A231UWU4"/>
<keyword evidence="6 8" id="KW-0560">Oxidoreductase</keyword>
<dbReference type="PANTHER" id="PTHR48069:SF3">
    <property type="entry name" value="DIHYDROFOLATE REDUCTASE"/>
    <property type="match status" value="1"/>
</dbReference>
<comment type="caution">
    <text evidence="10">The sequence shown here is derived from an EMBL/GenBank/DDBJ whole genome shotgun (WGS) entry which is preliminary data.</text>
</comment>
<comment type="catalytic activity">
    <reaction evidence="8">
        <text>(6S)-5,6,7,8-tetrahydrofolate + NADP(+) = 7,8-dihydrofolate + NADPH + H(+)</text>
        <dbReference type="Rhea" id="RHEA:15009"/>
        <dbReference type="ChEBI" id="CHEBI:15378"/>
        <dbReference type="ChEBI" id="CHEBI:57451"/>
        <dbReference type="ChEBI" id="CHEBI:57453"/>
        <dbReference type="ChEBI" id="CHEBI:57783"/>
        <dbReference type="ChEBI" id="CHEBI:58349"/>
        <dbReference type="EC" id="1.5.1.3"/>
    </reaction>
</comment>
<accession>A0A231UWU4</accession>
<dbReference type="SUPFAM" id="SSF53597">
    <property type="entry name" value="Dihydrofolate reductase-like"/>
    <property type="match status" value="1"/>
</dbReference>
<comment type="similarity">
    <text evidence="2 8">Belongs to the dihydrofolate reductase family.</text>
</comment>
<dbReference type="PRINTS" id="PR00070">
    <property type="entry name" value="DHFR"/>
</dbReference>
<dbReference type="InterPro" id="IPR001796">
    <property type="entry name" value="DHFR_dom"/>
</dbReference>
<sequence length="189" mass="20735">MSQRAPVEIVVAAAENGTIGRDGEMPWRLSSDLKRFKQITMGCPIIMGRKTFESIGRPLPGRLNIVVTRNYDWEADGALRAGSLDAALDLAAAHIESTERAARDDGDDDPELSICIIGGGQIYEQALPAADVIHMTRVLVPIDGDTVFPPLPASAFERIHSEDVPAGPKDSHPTRYEIWQRRHEARARS</sequence>
<evidence type="ECO:0000259" key="9">
    <source>
        <dbReference type="PROSITE" id="PS51330"/>
    </source>
</evidence>
<dbReference type="GO" id="GO:0046452">
    <property type="term" value="P:dihydrofolate metabolic process"/>
    <property type="evidence" value="ECO:0007669"/>
    <property type="project" value="TreeGrafter"/>
</dbReference>
<dbReference type="Pfam" id="PF00186">
    <property type="entry name" value="DHFR_1"/>
    <property type="match status" value="1"/>
</dbReference>
<dbReference type="PIRSF" id="PIRSF000194">
    <property type="entry name" value="DHFR"/>
    <property type="match status" value="1"/>
</dbReference>
<dbReference type="InterPro" id="IPR012259">
    <property type="entry name" value="DHFR"/>
</dbReference>
<evidence type="ECO:0000313" key="10">
    <source>
        <dbReference type="EMBL" id="OXT00370.1"/>
    </source>
</evidence>
<evidence type="ECO:0000256" key="4">
    <source>
        <dbReference type="ARBA" id="ARBA00022563"/>
    </source>
</evidence>
<dbReference type="RefSeq" id="WP_094077197.1">
    <property type="nucleotide sequence ID" value="NZ_NBYO01000002.1"/>
</dbReference>
<evidence type="ECO:0000256" key="1">
    <source>
        <dbReference type="ARBA" id="ARBA00004903"/>
    </source>
</evidence>
<name>A0A231UWU4_9HYPH</name>